<keyword evidence="2" id="KW-1185">Reference proteome</keyword>
<gene>
    <name evidence="1" type="ORF">KDK_10210</name>
</gene>
<name>A0A402ADQ3_9CHLR</name>
<dbReference type="Proteomes" id="UP000287188">
    <property type="component" value="Unassembled WGS sequence"/>
</dbReference>
<evidence type="ECO:0000313" key="1">
    <source>
        <dbReference type="EMBL" id="GCE17221.1"/>
    </source>
</evidence>
<comment type="caution">
    <text evidence="1">The sequence shown here is derived from an EMBL/GenBank/DDBJ whole genome shotgun (WGS) entry which is preliminary data.</text>
</comment>
<accession>A0A402ADQ3</accession>
<organism evidence="1 2">
    <name type="scientific">Dictyobacter kobayashii</name>
    <dbReference type="NCBI Taxonomy" id="2014872"/>
    <lineage>
        <taxon>Bacteria</taxon>
        <taxon>Bacillati</taxon>
        <taxon>Chloroflexota</taxon>
        <taxon>Ktedonobacteria</taxon>
        <taxon>Ktedonobacterales</taxon>
        <taxon>Dictyobacteraceae</taxon>
        <taxon>Dictyobacter</taxon>
    </lineage>
</organism>
<reference evidence="2" key="1">
    <citation type="submission" date="2018-12" db="EMBL/GenBank/DDBJ databases">
        <title>Tengunoibacter tsumagoiensis gen. nov., sp. nov., Dictyobacter kobayashii sp. nov., D. alpinus sp. nov., and D. joshuensis sp. nov. and description of Dictyobacteraceae fam. nov. within the order Ktedonobacterales isolated from Tengu-no-mugimeshi.</title>
        <authorList>
            <person name="Wang C.M."/>
            <person name="Zheng Y."/>
            <person name="Sakai Y."/>
            <person name="Toyoda A."/>
            <person name="Minakuchi Y."/>
            <person name="Abe K."/>
            <person name="Yokota A."/>
            <person name="Yabe S."/>
        </authorList>
    </citation>
    <scope>NUCLEOTIDE SEQUENCE [LARGE SCALE GENOMIC DNA]</scope>
    <source>
        <strain evidence="2">Uno11</strain>
    </source>
</reference>
<dbReference type="EMBL" id="BIFS01000001">
    <property type="protein sequence ID" value="GCE17221.1"/>
    <property type="molecule type" value="Genomic_DNA"/>
</dbReference>
<proteinExistence type="predicted"/>
<evidence type="ECO:0000313" key="2">
    <source>
        <dbReference type="Proteomes" id="UP000287188"/>
    </source>
</evidence>
<dbReference type="AlphaFoldDB" id="A0A402ADQ3"/>
<sequence>MQVHMGVERAVTRWYIQRQMILYELAQLEARLEQLSQLDTEGEVSTSQSLPAEGEPISEEELLQKVAMTREKLKALGHCPKPMMG</sequence>
<protein>
    <submittedName>
        <fullName evidence="1">Uncharacterized protein</fullName>
    </submittedName>
</protein>